<feature type="non-terminal residue" evidence="3">
    <location>
        <position position="1"/>
    </location>
</feature>
<dbReference type="GO" id="GO:0003964">
    <property type="term" value="F:RNA-directed DNA polymerase activity"/>
    <property type="evidence" value="ECO:0007669"/>
    <property type="project" value="UniProtKB-KW"/>
</dbReference>
<evidence type="ECO:0000313" key="5">
    <source>
        <dbReference type="Proteomes" id="UP001152797"/>
    </source>
</evidence>
<gene>
    <name evidence="3" type="ORF">C1SCF055_LOCUS44487</name>
</gene>
<keyword evidence="4" id="KW-0548">Nucleotidyltransferase</keyword>
<dbReference type="EMBL" id="CAMXCT010006786">
    <property type="protein sequence ID" value="CAI4020038.1"/>
    <property type="molecule type" value="Genomic_DNA"/>
</dbReference>
<feature type="region of interest" description="Disordered" evidence="2">
    <location>
        <begin position="738"/>
        <end position="764"/>
    </location>
</feature>
<proteinExistence type="predicted"/>
<evidence type="ECO:0000313" key="4">
    <source>
        <dbReference type="EMBL" id="CAL4807350.1"/>
    </source>
</evidence>
<protein>
    <submittedName>
        <fullName evidence="4">RNA-directed DNA polymerase from transposon BS</fullName>
    </submittedName>
</protein>
<keyword evidence="1" id="KW-0175">Coiled coil</keyword>
<dbReference type="EMBL" id="CAMXCT030006786">
    <property type="protein sequence ID" value="CAL4807350.1"/>
    <property type="molecule type" value="Genomic_DNA"/>
</dbReference>
<keyword evidence="5" id="KW-1185">Reference proteome</keyword>
<feature type="coiled-coil region" evidence="1">
    <location>
        <begin position="1262"/>
        <end position="1289"/>
    </location>
</feature>
<feature type="non-terminal residue" evidence="3">
    <location>
        <position position="2352"/>
    </location>
</feature>
<sequence>LTGDALETHCISEPTAMKPDDKPFPTMFTTDLEEDNETSPPDGHRPEVVVDLSRRDLLHHAGPGEGPLVDLPPTPGILATPGHQNASCHANETPGPASTKAEQSPAATEVQKPEAFLPGMVATPGYQNATHYADHTVGGSLPEPKVTTASMEFVKPKSSSTTARGGDAPALPPGILATPGYQNASNVSKTSDGPLPGEITQDDLNMPMDGYQEHHAHEQGTSLPTPGMMATPGHHNAIPGEVAQTDFQACDIGRHRLDTPALGIARPSQSPLLLQAGHTDAELKPTNHKRPAPPACDQIGGVMGFETRKKPRCNSRTEGSGAVPLPPKVHIQDWNTAQSRTGVSSADHSLTDTTQNTQKMVLVTTEDAPKRDHITEQAKAEGPSDTLQVWVMHEHAQIPVAVKVPLGTTPADLQKAEDALAGEQDVTCPRTWVNTHMHAQDPLQGDQFIQLSKFRPGQPCKFMKAENSLPAIVLPCTRREALWQQQGWVASDEMEFYLQVIAQQGLADVMPVTSFCNDGAAHEEAAVWLHDIFYYLEDHQTCITACIIHHHWVPVMLRREKTIFHMHTTPEGSPLMPAAQELVNWQNMTLRVVQIQLPQAFAADCGFQAFAWLFALTLEIPIEAFPAEKAEGWRICFAAHLLHEDRHHDVISQLSLGGAQHDKQLQDQVTTLLLDHGVWPDRANERAQQVLAKINHNTLRTILGSNKAWPELKAAANHVSPILKLIMPDELQAQIDARAHKKQKYGKKNASNQRHGSTKTTEPPAINAAELQVPHGVSAQQDGHILGPVRPLDIGPNSKGIVLVDQADSLALRKMQAPVTHQGLAMIVLATKANADAHDIDPTRFPAICVKTEEPIIVSGYVYQLGALEVRRHEPAEKLAVEQIATEAVRCMVFRDQVGPLWDTMQKQPVKTIFGQERILQGSEETKSPIIDVWDRQWLTKRFEKAKPANTDMFAFTFRMASDRYEELLAASSNNGIYYEPRSQCGRKQNDTDHVTWLPGMNFQEAKYAQQTAPQATSLCRHGDRYGLRSDAMNAQTVHDKFRPETPLLLGSKTFYTIGPLPFSTTKEGAAKLLRAWKWDARPLQPKGRTPDSNGIQWAIQAVEDPAFWIYSLQHGDVLITKQQQTKPTAPTGQFAVIASKKTLEHLGSQDPWLQNDPWQRPPAAVPTSSHMPVTQSSLSTPQLAALEASLERKIMNSLQAKMPDGDASMEPSALEDRVQHLEKQLSQVQVSQTGLENRVGQIQTQIEHQGIMFGQALDHKLAEQMDKIESLLTKRSRLESKAKDLHDLPKGLYTVQADTPELQYCLLFHADSSSTIGQLQNLTPGVAPPQQKFTGLMPKLRRSNPTEEEMSNQRWAHAHYSTAVGPNKCADCSTCHVALGPRQHSRGFCLWWADTPKQFLDTPDVIPLQIPELDQALAIFTEFLAHYRQLERNLSSAKLDHALQRRAQDPNLIFKDVQREPAEPVQTLIVQHTVEVNQIQQVGTDSILELAQPLPHAIDSITINAVPVQVNINSQTELVVPNACISLDASVVAEKLEGDAVAIIQKFNEEWAPRWLKPDHEQPDKWTTITSFMKAAVPSRKIEFPAITLEEWRKETKRKKRTAAVGPDGVSREDLLRVPDAVIRDLLAMIEAIEQGAAWPSQAVTGMIAALAKVIEHAHATDLEVAGCVIDIVKCFNALPRQPLLDIAEHIGIPPCVLKPWGTALTMFQRRFQVRGCTGEALPSNCSFPEGCGLSTVAMAVCNLTSDVWMYHRNPSIQCWNYVDNIETLTDSAHEACESEELLTQFCELMDLEVDASKSYCWSNTATGRKTIRDFAHNSKLYARDLGGHMSYGRLRTNKTITQKMDSLQQFWHRAARSCAPASQKQRAILTAAWPNLFYGISTVTIGNCHYERLRTLAAKALGATQAGVNPLLHLSCVCKPKVDPEFYCLFHTVMSFRECHVQELAQQTIQATMEGHCTSQGPCSSLLQCLFKIAWSWEHHGQWRDQNHDAVDLVTIPKLQLEERLRQAWQTRVMAILEDLRKTMKGASEADVQLTQECLTSLPNDHQGVMRCALNGTQFTNDALANANVVMDPTCKFCDQRDSPFHRHWQCKFFEDVRQQFPDLACLRHTEALCLLNHGWLPSSQHLLPFQRELDKIPDTTREFFLPTEVQPMVFHDLFLDGSCVTPNDCYLRVATWGVVVWTVEGYEPLANGGVPGRPHISQVFKVQAHTDPQAQETPLDTWATLGNQAADFCAAAARANLPAALWLTREALTTDLLRWRKLGRQLHSMFVAIAVKAQQAKAMPEANMIHPVGPGHPEEPEADSALQTLASMSVADLPAKYQIPAAEPMLRWLKHVCPPEKPAQWVSFH</sequence>
<feature type="region of interest" description="Disordered" evidence="2">
    <location>
        <begin position="1"/>
        <end position="47"/>
    </location>
</feature>
<evidence type="ECO:0000313" key="3">
    <source>
        <dbReference type="EMBL" id="CAI4020038.1"/>
    </source>
</evidence>
<name>A0A9P1GSI2_9DINO</name>
<dbReference type="EMBL" id="CAMXCT020006786">
    <property type="protein sequence ID" value="CAL1173413.1"/>
    <property type="molecule type" value="Genomic_DNA"/>
</dbReference>
<accession>A0A9P1GSI2</accession>
<dbReference type="Proteomes" id="UP001152797">
    <property type="component" value="Unassembled WGS sequence"/>
</dbReference>
<feature type="region of interest" description="Disordered" evidence="2">
    <location>
        <begin position="79"/>
        <end position="110"/>
    </location>
</feature>
<reference evidence="3" key="1">
    <citation type="submission" date="2022-10" db="EMBL/GenBank/DDBJ databases">
        <authorList>
            <person name="Chen Y."/>
            <person name="Dougan E. K."/>
            <person name="Chan C."/>
            <person name="Rhodes N."/>
            <person name="Thang M."/>
        </authorList>
    </citation>
    <scope>NUCLEOTIDE SEQUENCE</scope>
</reference>
<evidence type="ECO:0000256" key="1">
    <source>
        <dbReference type="SAM" id="Coils"/>
    </source>
</evidence>
<keyword evidence="4" id="KW-0695">RNA-directed DNA polymerase</keyword>
<comment type="caution">
    <text evidence="3">The sequence shown here is derived from an EMBL/GenBank/DDBJ whole genome shotgun (WGS) entry which is preliminary data.</text>
</comment>
<feature type="compositionally biased region" description="Polar residues" evidence="2">
    <location>
        <begin position="749"/>
        <end position="761"/>
    </location>
</feature>
<organism evidence="3">
    <name type="scientific">Cladocopium goreaui</name>
    <dbReference type="NCBI Taxonomy" id="2562237"/>
    <lineage>
        <taxon>Eukaryota</taxon>
        <taxon>Sar</taxon>
        <taxon>Alveolata</taxon>
        <taxon>Dinophyceae</taxon>
        <taxon>Suessiales</taxon>
        <taxon>Symbiodiniaceae</taxon>
        <taxon>Cladocopium</taxon>
    </lineage>
</organism>
<reference evidence="4 5" key="2">
    <citation type="submission" date="2024-05" db="EMBL/GenBank/DDBJ databases">
        <authorList>
            <person name="Chen Y."/>
            <person name="Shah S."/>
            <person name="Dougan E. K."/>
            <person name="Thang M."/>
            <person name="Chan C."/>
        </authorList>
    </citation>
    <scope>NUCLEOTIDE SEQUENCE [LARGE SCALE GENOMIC DNA]</scope>
</reference>
<evidence type="ECO:0000256" key="2">
    <source>
        <dbReference type="SAM" id="MobiDB-lite"/>
    </source>
</evidence>
<keyword evidence="4" id="KW-0808">Transferase</keyword>